<dbReference type="PANTHER" id="PTHR41729:SF1">
    <property type="entry name" value="GLUTAMYL-TRNA SYNTHETASE"/>
    <property type="match status" value="1"/>
</dbReference>
<sequence length="196" mass="22897">MSKFDEAIERIDKKNSKDPHTEVYEGKTYPKELLYSERMTKQLLEFEPGASEELQIAARAQHICRWQTPRDEYPMTRIGYLNWRNDLKKKHASITGEILEEVGYNQDFIDRVSFLVQKKKIKKDEESQTLEDVICLVFLEYYLADFEAKLKDDSKDDKMVDIIKKTWAKMSTKGHEEALKLALPDETAALVTRALS</sequence>
<evidence type="ECO:0000313" key="1">
    <source>
        <dbReference type="EMBL" id="MDT0647542.1"/>
    </source>
</evidence>
<dbReference type="InterPro" id="IPR025255">
    <property type="entry name" value="DUF4202"/>
</dbReference>
<protein>
    <submittedName>
        <fullName evidence="1">DUF4202 domain-containing protein</fullName>
    </submittedName>
</protein>
<name>A0ABU3CMG2_9FLAO</name>
<reference evidence="1 2" key="1">
    <citation type="submission" date="2023-09" db="EMBL/GenBank/DDBJ databases">
        <authorList>
            <person name="Rey-Velasco X."/>
        </authorList>
    </citation>
    <scope>NUCLEOTIDE SEQUENCE [LARGE SCALE GENOMIC DNA]</scope>
    <source>
        <strain evidence="1 2">F260</strain>
    </source>
</reference>
<dbReference type="RefSeq" id="WP_311495647.1">
    <property type="nucleotide sequence ID" value="NZ_JAVRHO010000018.1"/>
</dbReference>
<accession>A0ABU3CMG2</accession>
<dbReference type="Proteomes" id="UP001245285">
    <property type="component" value="Unassembled WGS sequence"/>
</dbReference>
<keyword evidence="2" id="KW-1185">Reference proteome</keyword>
<gene>
    <name evidence="1" type="ORF">RM545_12655</name>
</gene>
<dbReference type="Pfam" id="PF13875">
    <property type="entry name" value="DUF4202"/>
    <property type="match status" value="1"/>
</dbReference>
<evidence type="ECO:0000313" key="2">
    <source>
        <dbReference type="Proteomes" id="UP001245285"/>
    </source>
</evidence>
<dbReference type="PANTHER" id="PTHR41729">
    <property type="entry name" value="GLUTAMYL-TRNA SYNTHETASE"/>
    <property type="match status" value="1"/>
</dbReference>
<proteinExistence type="predicted"/>
<organism evidence="1 2">
    <name type="scientific">Autumnicola lenta</name>
    <dbReference type="NCBI Taxonomy" id="3075593"/>
    <lineage>
        <taxon>Bacteria</taxon>
        <taxon>Pseudomonadati</taxon>
        <taxon>Bacteroidota</taxon>
        <taxon>Flavobacteriia</taxon>
        <taxon>Flavobacteriales</taxon>
        <taxon>Flavobacteriaceae</taxon>
        <taxon>Autumnicola</taxon>
    </lineage>
</organism>
<comment type="caution">
    <text evidence="1">The sequence shown here is derived from an EMBL/GenBank/DDBJ whole genome shotgun (WGS) entry which is preliminary data.</text>
</comment>
<dbReference type="EMBL" id="JAVRHO010000018">
    <property type="protein sequence ID" value="MDT0647542.1"/>
    <property type="molecule type" value="Genomic_DNA"/>
</dbReference>